<evidence type="ECO:0000313" key="3">
    <source>
        <dbReference type="Proteomes" id="UP001317629"/>
    </source>
</evidence>
<dbReference type="EMBL" id="AP027142">
    <property type="protein sequence ID" value="BDV35127.1"/>
    <property type="molecule type" value="Genomic_DNA"/>
</dbReference>
<feature type="transmembrane region" description="Helical" evidence="1">
    <location>
        <begin position="71"/>
        <end position="96"/>
    </location>
</feature>
<keyword evidence="1" id="KW-0812">Transmembrane</keyword>
<dbReference type="RefSeq" id="WP_281928470.1">
    <property type="nucleotide sequence ID" value="NZ_AP027142.1"/>
</dbReference>
<feature type="transmembrane region" description="Helical" evidence="1">
    <location>
        <begin position="46"/>
        <end position="65"/>
    </location>
</feature>
<feature type="transmembrane region" description="Helical" evidence="1">
    <location>
        <begin position="108"/>
        <end position="128"/>
    </location>
</feature>
<keyword evidence="1" id="KW-0472">Membrane</keyword>
<keyword evidence="1" id="KW-1133">Transmembrane helix</keyword>
<evidence type="ECO:0000256" key="1">
    <source>
        <dbReference type="SAM" id="Phobius"/>
    </source>
</evidence>
<protein>
    <recommendedName>
        <fullName evidence="4">DUF1761 domain-containing protein</fullName>
    </recommendedName>
</protein>
<organism evidence="2 3">
    <name type="scientific">Methylocystis iwaonis</name>
    <dbReference type="NCBI Taxonomy" id="2885079"/>
    <lineage>
        <taxon>Bacteria</taxon>
        <taxon>Pseudomonadati</taxon>
        <taxon>Pseudomonadota</taxon>
        <taxon>Alphaproteobacteria</taxon>
        <taxon>Hyphomicrobiales</taxon>
        <taxon>Methylocystaceae</taxon>
        <taxon>Methylocystis</taxon>
    </lineage>
</organism>
<name>A0ABM8EAX7_9HYPH</name>
<evidence type="ECO:0008006" key="4">
    <source>
        <dbReference type="Google" id="ProtNLM"/>
    </source>
</evidence>
<reference evidence="2 3" key="1">
    <citation type="journal article" date="2023" name="Int. J. Syst. Evol. Microbiol.">
        <title>Methylocystis iwaonis sp. nov., a type II methane-oxidizing bacterium from surface soil of a rice paddy field in Japan, and emended description of the genus Methylocystis (ex Whittenbury et al. 1970) Bowman et al. 1993.</title>
        <authorList>
            <person name="Kaise H."/>
            <person name="Sawadogo J.B."/>
            <person name="Alam M.S."/>
            <person name="Ueno C."/>
            <person name="Dianou D."/>
            <person name="Shinjo R."/>
            <person name="Asakawa S."/>
        </authorList>
    </citation>
    <scope>NUCLEOTIDE SEQUENCE [LARGE SCALE GENOMIC DNA]</scope>
    <source>
        <strain evidence="2 3">SS37A-Re</strain>
    </source>
</reference>
<sequence length="129" mass="14107">MTPLTAFFAKFIGAYALFAAAWLYFRREAAVGLIERISHDPVFESMIGVLRLVFGLAVISAHNRWGGWLEALVSALGWIGLFSGLATMFLPTGFLRRSVDWMQFKEKLPVYALVSALLGAVLLLGGLAA</sequence>
<feature type="transmembrane region" description="Helical" evidence="1">
    <location>
        <begin position="6"/>
        <end position="25"/>
    </location>
</feature>
<dbReference type="Proteomes" id="UP001317629">
    <property type="component" value="Chromosome"/>
</dbReference>
<gene>
    <name evidence="2" type="ORF">SS37A_26560</name>
</gene>
<evidence type="ECO:0000313" key="2">
    <source>
        <dbReference type="EMBL" id="BDV35127.1"/>
    </source>
</evidence>
<proteinExistence type="predicted"/>
<accession>A0ABM8EAX7</accession>
<keyword evidence="3" id="KW-1185">Reference proteome</keyword>